<sequence>MHIKQLSGTNHIWFAIDTKNTPMHVMMVSIYDPSTVESGKIALDSVKRYMSSMVSGLPLCQKLQPSPIKPDFPFWVEDRNFNIDNHVQQVSFRGSSTKRNMMNLFERIAEQPLDQARPLWQMTLVTGLGRIPGLPKDAFALVSKLHHSQFDGTSGMKLQARLHSASPDFAWSPAGTSREPGRDVPGKMLLQAIGNRYRWTNMSTRVAASMMPGLVKGAAKRILSRSKVKEGPEVPRTRFSNSIQTNERVYDSITWPLAEIKSIKNKVEGATVNDATLAIFAGAVRKYMEHHGELPETSLVIAMPRSEHKESNTESSGNQASAMRAAIGSDIVDPLDRLRFIRDNTRQAKEKATSRSGSPLDVVDVVPTYTLGKVFKAINYFKLVEKIPVPFSGMVLTNVPGPRVPLYFMGAKMLSNYGLGFLIDGMGLLCTVTSYCDELYLGVQSTPELLPDIEFFFECVADSYGECINA</sequence>
<dbReference type="GO" id="GO:0051701">
    <property type="term" value="P:biological process involved in interaction with host"/>
    <property type="evidence" value="ECO:0007669"/>
    <property type="project" value="TreeGrafter"/>
</dbReference>
<feature type="domain" description="O-acyltransferase WSD1 C-terminal" evidence="12">
    <location>
        <begin position="317"/>
        <end position="465"/>
    </location>
</feature>
<name>A0A5P9NN53_9GAMM</name>
<evidence type="ECO:0000313" key="14">
    <source>
        <dbReference type="Proteomes" id="UP000326287"/>
    </source>
</evidence>
<evidence type="ECO:0000256" key="9">
    <source>
        <dbReference type="ARBA" id="ARBA00023315"/>
    </source>
</evidence>
<dbReference type="OrthoDB" id="9810950at2"/>
<keyword evidence="8" id="KW-0443">Lipid metabolism</keyword>
<dbReference type="PANTHER" id="PTHR31650:SF1">
    <property type="entry name" value="WAX ESTER SYNTHASE_DIACYLGLYCEROL ACYLTRANSFERASE 4-RELATED"/>
    <property type="match status" value="1"/>
</dbReference>
<dbReference type="EC" id="2.3.1.20" evidence="4"/>
<accession>A0A5P9NN53</accession>
<evidence type="ECO:0000256" key="6">
    <source>
        <dbReference type="ARBA" id="ARBA00022679"/>
    </source>
</evidence>
<keyword evidence="9 13" id="KW-0012">Acyltransferase</keyword>
<reference evidence="13 14" key="1">
    <citation type="submission" date="2019-02" db="EMBL/GenBank/DDBJ databases">
        <authorList>
            <person name="Li S.-H."/>
        </authorList>
    </citation>
    <scope>NUCLEOTIDE SEQUENCE [LARGE SCALE GENOMIC DNA]</scope>
    <source>
        <strain evidence="13 14">IMCC14385</strain>
    </source>
</reference>
<dbReference type="GO" id="GO:0001666">
    <property type="term" value="P:response to hypoxia"/>
    <property type="evidence" value="ECO:0007669"/>
    <property type="project" value="TreeGrafter"/>
</dbReference>
<dbReference type="RefSeq" id="WP_153240337.1">
    <property type="nucleotide sequence ID" value="NZ_CP036422.1"/>
</dbReference>
<keyword evidence="7" id="KW-0319">Glycerol metabolism</keyword>
<evidence type="ECO:0000256" key="7">
    <source>
        <dbReference type="ARBA" id="ARBA00022798"/>
    </source>
</evidence>
<evidence type="ECO:0000256" key="8">
    <source>
        <dbReference type="ARBA" id="ARBA00023098"/>
    </source>
</evidence>
<dbReference type="AlphaFoldDB" id="A0A5P9NN53"/>
<gene>
    <name evidence="13" type="ORF">EY643_16855</name>
</gene>
<dbReference type="GO" id="GO:0071731">
    <property type="term" value="P:response to nitric oxide"/>
    <property type="evidence" value="ECO:0007669"/>
    <property type="project" value="TreeGrafter"/>
</dbReference>
<dbReference type="InterPro" id="IPR004255">
    <property type="entry name" value="O-acyltransferase_WSD1_N"/>
</dbReference>
<organism evidence="13 14">
    <name type="scientific">Halioglobus maricola</name>
    <dbReference type="NCBI Taxonomy" id="2601894"/>
    <lineage>
        <taxon>Bacteria</taxon>
        <taxon>Pseudomonadati</taxon>
        <taxon>Pseudomonadota</taxon>
        <taxon>Gammaproteobacteria</taxon>
        <taxon>Cellvibrionales</taxon>
        <taxon>Halieaceae</taxon>
        <taxon>Halioglobus</taxon>
    </lineage>
</organism>
<evidence type="ECO:0000256" key="5">
    <source>
        <dbReference type="ARBA" id="ARBA00022516"/>
    </source>
</evidence>
<evidence type="ECO:0000259" key="11">
    <source>
        <dbReference type="Pfam" id="PF03007"/>
    </source>
</evidence>
<evidence type="ECO:0000313" key="13">
    <source>
        <dbReference type="EMBL" id="QFU77192.1"/>
    </source>
</evidence>
<dbReference type="EMBL" id="CP036422">
    <property type="protein sequence ID" value="QFU77192.1"/>
    <property type="molecule type" value="Genomic_DNA"/>
</dbReference>
<protein>
    <recommendedName>
        <fullName evidence="4">diacylglycerol O-acyltransferase</fullName>
        <ecNumber evidence="4">2.3.1.20</ecNumber>
    </recommendedName>
</protein>
<proteinExistence type="inferred from homology"/>
<dbReference type="InterPro" id="IPR014292">
    <property type="entry name" value="Acyl_transf_WS/DGAT"/>
</dbReference>
<keyword evidence="5" id="KW-0444">Lipid biosynthesis</keyword>
<comment type="pathway">
    <text evidence="2">Lipid metabolism.</text>
</comment>
<evidence type="ECO:0000256" key="2">
    <source>
        <dbReference type="ARBA" id="ARBA00005189"/>
    </source>
</evidence>
<dbReference type="PANTHER" id="PTHR31650">
    <property type="entry name" value="O-ACYLTRANSFERASE (WSD1-LIKE) FAMILY PROTEIN"/>
    <property type="match status" value="1"/>
</dbReference>
<comment type="similarity">
    <text evidence="3">Belongs to the long-chain O-acyltransferase family.</text>
</comment>
<dbReference type="InterPro" id="IPR009721">
    <property type="entry name" value="O-acyltransferase_WSD1_C"/>
</dbReference>
<dbReference type="GO" id="GO:0019432">
    <property type="term" value="P:triglyceride biosynthetic process"/>
    <property type="evidence" value="ECO:0007669"/>
    <property type="project" value="UniProtKB-UniPathway"/>
</dbReference>
<dbReference type="UniPathway" id="UPA00282"/>
<evidence type="ECO:0000256" key="4">
    <source>
        <dbReference type="ARBA" id="ARBA00013244"/>
    </source>
</evidence>
<dbReference type="Proteomes" id="UP000326287">
    <property type="component" value="Chromosome"/>
</dbReference>
<evidence type="ECO:0000256" key="3">
    <source>
        <dbReference type="ARBA" id="ARBA00009587"/>
    </source>
</evidence>
<dbReference type="KEGG" id="halc:EY643_16855"/>
<dbReference type="GO" id="GO:0005886">
    <property type="term" value="C:plasma membrane"/>
    <property type="evidence" value="ECO:0007669"/>
    <property type="project" value="TreeGrafter"/>
</dbReference>
<comment type="catalytic activity">
    <reaction evidence="10">
        <text>an acyl-CoA + a 1,2-diacyl-sn-glycerol = a triacyl-sn-glycerol + CoA</text>
        <dbReference type="Rhea" id="RHEA:10868"/>
        <dbReference type="ChEBI" id="CHEBI:17815"/>
        <dbReference type="ChEBI" id="CHEBI:57287"/>
        <dbReference type="ChEBI" id="CHEBI:58342"/>
        <dbReference type="ChEBI" id="CHEBI:64615"/>
        <dbReference type="EC" id="2.3.1.20"/>
    </reaction>
</comment>
<keyword evidence="14" id="KW-1185">Reference proteome</keyword>
<dbReference type="InterPro" id="IPR045034">
    <property type="entry name" value="O-acyltransferase_WSD1-like"/>
</dbReference>
<dbReference type="NCBIfam" id="TIGR02946">
    <property type="entry name" value="acyl_WS_DGAT"/>
    <property type="match status" value="1"/>
</dbReference>
<feature type="domain" description="O-acyltransferase WSD1-like N-terminal" evidence="11">
    <location>
        <begin position="7"/>
        <end position="275"/>
    </location>
</feature>
<evidence type="ECO:0000256" key="1">
    <source>
        <dbReference type="ARBA" id="ARBA00004771"/>
    </source>
</evidence>
<dbReference type="GO" id="GO:0004144">
    <property type="term" value="F:diacylglycerol O-acyltransferase activity"/>
    <property type="evidence" value="ECO:0007669"/>
    <property type="project" value="UniProtKB-EC"/>
</dbReference>
<dbReference type="Pfam" id="PF06974">
    <property type="entry name" value="WS_DGAT_C"/>
    <property type="match status" value="1"/>
</dbReference>
<evidence type="ECO:0000259" key="12">
    <source>
        <dbReference type="Pfam" id="PF06974"/>
    </source>
</evidence>
<comment type="pathway">
    <text evidence="1">Glycerolipid metabolism; triacylglycerol biosynthesis.</text>
</comment>
<dbReference type="Pfam" id="PF03007">
    <property type="entry name" value="WS_DGAT_cat"/>
    <property type="match status" value="1"/>
</dbReference>
<evidence type="ECO:0000256" key="10">
    <source>
        <dbReference type="ARBA" id="ARBA00048109"/>
    </source>
</evidence>
<keyword evidence="6 13" id="KW-0808">Transferase</keyword>
<dbReference type="GO" id="GO:0006071">
    <property type="term" value="P:glycerol metabolic process"/>
    <property type="evidence" value="ECO:0007669"/>
    <property type="project" value="UniProtKB-KW"/>
</dbReference>